<dbReference type="Pfam" id="PF00932">
    <property type="entry name" value="LTD"/>
    <property type="match status" value="1"/>
</dbReference>
<dbReference type="InterPro" id="IPR005135">
    <property type="entry name" value="Endo/exonuclease/phosphatase"/>
</dbReference>
<dbReference type="InterPro" id="IPR036691">
    <property type="entry name" value="Endo/exonu/phosph_ase_sf"/>
</dbReference>
<evidence type="ECO:0000313" key="3">
    <source>
        <dbReference type="EMBL" id="MEP0864397.1"/>
    </source>
</evidence>
<feature type="region of interest" description="Disordered" evidence="1">
    <location>
        <begin position="866"/>
        <end position="909"/>
    </location>
</feature>
<dbReference type="InterPro" id="IPR001343">
    <property type="entry name" value="Hemolysn_Ca-bd"/>
</dbReference>
<dbReference type="SUPFAM" id="SSF56219">
    <property type="entry name" value="DNase I-like"/>
    <property type="match status" value="1"/>
</dbReference>
<feature type="domain" description="LTD" evidence="2">
    <location>
        <begin position="1"/>
        <end position="113"/>
    </location>
</feature>
<organism evidence="3 4">
    <name type="scientific">Funiculus sociatus GB2-A5</name>
    <dbReference type="NCBI Taxonomy" id="2933946"/>
    <lineage>
        <taxon>Bacteria</taxon>
        <taxon>Bacillati</taxon>
        <taxon>Cyanobacteriota</taxon>
        <taxon>Cyanophyceae</taxon>
        <taxon>Coleofasciculales</taxon>
        <taxon>Coleofasciculaceae</taxon>
        <taxon>Funiculus</taxon>
    </lineage>
</organism>
<dbReference type="InterPro" id="IPR001322">
    <property type="entry name" value="Lamin_tail_dom"/>
</dbReference>
<dbReference type="SUPFAM" id="SSF51120">
    <property type="entry name" value="beta-Roll"/>
    <property type="match status" value="2"/>
</dbReference>
<accession>A0ABV0JNZ6</accession>
<dbReference type="Gene3D" id="2.60.40.2030">
    <property type="match status" value="1"/>
</dbReference>
<dbReference type="Proteomes" id="UP001442494">
    <property type="component" value="Unassembled WGS sequence"/>
</dbReference>
<keyword evidence="4" id="KW-1185">Reference proteome</keyword>
<reference evidence="3 4" key="1">
    <citation type="submission" date="2022-04" db="EMBL/GenBank/DDBJ databases">
        <title>Positive selection, recombination, and allopatry shape intraspecific diversity of widespread and dominant cyanobacteria.</title>
        <authorList>
            <person name="Wei J."/>
            <person name="Shu W."/>
            <person name="Hu C."/>
        </authorList>
    </citation>
    <scope>NUCLEOTIDE SEQUENCE [LARGE SCALE GENOMIC DNA]</scope>
    <source>
        <strain evidence="3 4">GB2-A5</strain>
    </source>
</reference>
<dbReference type="PROSITE" id="PS51841">
    <property type="entry name" value="LTD"/>
    <property type="match status" value="1"/>
</dbReference>
<dbReference type="SUPFAM" id="SSF141072">
    <property type="entry name" value="CalX-like"/>
    <property type="match status" value="1"/>
</dbReference>
<dbReference type="InterPro" id="IPR038081">
    <property type="entry name" value="CalX-like_sf"/>
</dbReference>
<proteinExistence type="predicted"/>
<dbReference type="Pfam" id="PF19580">
    <property type="entry name" value="Exo_endo_phos_3"/>
    <property type="match status" value="1"/>
</dbReference>
<gene>
    <name evidence="3" type="ORF">NDI37_07935</name>
</gene>
<dbReference type="Pfam" id="PF00353">
    <property type="entry name" value="HemolysinCabind"/>
    <property type="match status" value="4"/>
</dbReference>
<dbReference type="Gene3D" id="2.150.10.10">
    <property type="entry name" value="Serralysin-like metalloprotease, C-terminal"/>
    <property type="match status" value="2"/>
</dbReference>
<dbReference type="Gene3D" id="3.60.10.10">
    <property type="entry name" value="Endonuclease/exonuclease/phosphatase"/>
    <property type="match status" value="1"/>
</dbReference>
<dbReference type="InterPro" id="IPR011049">
    <property type="entry name" value="Serralysin-like_metalloprot_C"/>
</dbReference>
<comment type="caution">
    <text evidence="3">The sequence shown here is derived from an EMBL/GenBank/DDBJ whole genome shotgun (WGS) entry which is preliminary data.</text>
</comment>
<dbReference type="RefSeq" id="WP_190423966.1">
    <property type="nucleotide sequence ID" value="NZ_JAMPKK010000013.1"/>
</dbReference>
<dbReference type="CDD" id="cd04486">
    <property type="entry name" value="YhcR_OBF_like"/>
    <property type="match status" value="1"/>
</dbReference>
<dbReference type="PROSITE" id="PS00330">
    <property type="entry name" value="HEMOLYSIN_CALCIUM"/>
    <property type="match status" value="5"/>
</dbReference>
<feature type="compositionally biased region" description="Polar residues" evidence="1">
    <location>
        <begin position="866"/>
        <end position="876"/>
    </location>
</feature>
<name>A0ABV0JNZ6_9CYAN</name>
<evidence type="ECO:0000313" key="4">
    <source>
        <dbReference type="Proteomes" id="UP001442494"/>
    </source>
</evidence>
<sequence>MAGLFFSEYVEGSSNNKALEIYNSTDAAIDLAADSYVVQMYFNGSTTANLTISLTGTVATGDVFVLAQSNANAAILAQADQTNGAGWFNGDDAIVLRRGGASGTIIDVIGQVGVDPGTEWGSGLTSTADNTLRRKSSVTTGDTIENNAFDPSIEWDGFATDTFDDLGRYTRSDNPTPTSSLSLSVSPVSFSEAAGADAATGTVTRTGDLTNPLTVNLVSSDTGEATVATTVTIAANEASASFAIAAVDDALIDGSQTVTLTASATNFTNGTTTVTVTDNDATAGNIRIRDIQGASHTSPYLGQSVSNVAGIVTAVRSNGFYLQDPDPDADDATSEGIFVFTGIRPSVSAGDSLLVSGSVSEFTPGGANSNNLSITQIGVGNTGRINTLSSGNPLPAAIVIGSDRTPPTQIIDNDSFALFDPAQDGIDFYESLEGMRVQVNNAVAVSPTNDFGEIAVLANNGANAGTRTERGGIIIQQGDFNPERIIIDDLLVPNAPQVNVSDRFNGSITGVIDYSFGNYKLLNTTPLPTVTSGGIERETTTLMGTEDQLTVASFNVENLDPSDGSKFGSLANLIVNNLKSPDILSLEEIQDNNGATNDSVVDANLTYQALIDAIAAAGGPTYEFRQVNPADDQDGGQPGGNIRVGFLFNPERVDFVDRPGGNSTTNTTVIDGNGAELSASPGRIVDTDLSDGDAFANSRKPLVGEFIFNGNQVFVIGNHFNSKGGDQPLFGSNQPPILTSEAQRLQQAEIVNNFVESILAADANANVAVMGDFNDFQFSDPLEVLKGDDLINLVETLPLNEQYTYVFEGNSQALDHILVSGNLRTSAAAEIDIVHLNAEFADQQSDHDPLVARFTLPTPVINGTANDDVLTGTNRNDTIDGGAGNDTIDGGPGNDTINGGAGNDTINGDAGNDTIDGGTGYNDRIFGGDGNDTIIDPDGVNAAHGKAGNNTINVTFAAGWDNDTNPNNGPRSDGKISGGYGDDNITVTMNNSKFFINLRGDEPVTNQPQDGNDVITLLGTYQSSVVDMNGGNDTFNGGVGSDNVSGGNGIDILNGGAGGDKLSGGDGNDSLIGGAGDDLLVGGAGNDTLTGDAGGDRFVLVAVNNGIDTIVDFMDGEDRIGLSGGLNFGQLNITQGTGGNVNDTLISLKSNDDLLAILTGVESTTLNGADFTMV</sequence>
<dbReference type="PANTHER" id="PTHR42834:SF1">
    <property type="entry name" value="ENDONUCLEASE_EXONUCLEASE_PHOSPHATASE FAMILY PROTEIN (AFU_ORTHOLOGUE AFUA_3G09210)"/>
    <property type="match status" value="1"/>
</dbReference>
<protein>
    <submittedName>
        <fullName evidence="3">Lamin tail domain-containing protein</fullName>
    </submittedName>
</protein>
<dbReference type="InterPro" id="IPR018511">
    <property type="entry name" value="Hemolysin-typ_Ca-bd_CS"/>
</dbReference>
<dbReference type="PRINTS" id="PR00313">
    <property type="entry name" value="CABNDNGRPT"/>
</dbReference>
<dbReference type="PANTHER" id="PTHR42834">
    <property type="entry name" value="ENDONUCLEASE/EXONUCLEASE/PHOSPHATASE FAMILY PROTEIN (AFU_ORTHOLOGUE AFUA_3G09210)"/>
    <property type="match status" value="1"/>
</dbReference>
<dbReference type="EMBL" id="JAMPKK010000013">
    <property type="protein sequence ID" value="MEP0864397.1"/>
    <property type="molecule type" value="Genomic_DNA"/>
</dbReference>
<evidence type="ECO:0000259" key="2">
    <source>
        <dbReference type="PROSITE" id="PS51841"/>
    </source>
</evidence>
<evidence type="ECO:0000256" key="1">
    <source>
        <dbReference type="SAM" id="MobiDB-lite"/>
    </source>
</evidence>